<sequence>MSSAQSLTDAEVPQVWQSLGLPGLADVHVHFLPPGMLAKVWRYFDDAERHYGMAWPVQYRDDERQRIDTLHTLGVRHFPTLCYPHKPGMATWLNDWCADFAAEHPDAVHSATFFPEPGAALYVGEALERGARIFKAHVQVGQFDPRDELLDEVWGLLSEAGVPVVVHCGSGPIPGAHTGPAPIGAVLRRHPSLAAVIAHCGMPEYAEHLELARTYRNVRLDTTMVGTPYIERVAPLPAEVLDAYRSLADKIVLGTDFPNIPYSYATQIQSLVDWGFGDDWLRQVLWHNGAELLGIGT</sequence>
<protein>
    <submittedName>
        <fullName evidence="3">Amidohydrolase family protein</fullName>
    </submittedName>
</protein>
<dbReference type="InterPro" id="IPR032465">
    <property type="entry name" value="ACMSD"/>
</dbReference>
<dbReference type="PANTHER" id="PTHR21240:SF28">
    <property type="entry name" value="ISO-OROTATE DECARBOXYLASE (EUROFUNG)"/>
    <property type="match status" value="1"/>
</dbReference>
<dbReference type="InterPro" id="IPR032466">
    <property type="entry name" value="Metal_Hydrolase"/>
</dbReference>
<dbReference type="Gene3D" id="3.20.20.140">
    <property type="entry name" value="Metal-dependent hydrolases"/>
    <property type="match status" value="1"/>
</dbReference>
<dbReference type="CDD" id="cd01292">
    <property type="entry name" value="metallo-dependent_hydrolases"/>
    <property type="match status" value="1"/>
</dbReference>
<dbReference type="EMBL" id="JAVREH010000065">
    <property type="protein sequence ID" value="MDT0264027.1"/>
    <property type="molecule type" value="Genomic_DNA"/>
</dbReference>
<keyword evidence="1" id="KW-0456">Lyase</keyword>
<proteinExistence type="predicted"/>
<reference evidence="4" key="1">
    <citation type="submission" date="2023-07" db="EMBL/GenBank/DDBJ databases">
        <title>30 novel species of actinomycetes from the DSMZ collection.</title>
        <authorList>
            <person name="Nouioui I."/>
        </authorList>
    </citation>
    <scope>NUCLEOTIDE SEQUENCE [LARGE SCALE GENOMIC DNA]</scope>
    <source>
        <strain evidence="4">DSM 44399</strain>
    </source>
</reference>
<gene>
    <name evidence="3" type="ORF">RM423_21875</name>
</gene>
<dbReference type="Pfam" id="PF04909">
    <property type="entry name" value="Amidohydro_2"/>
    <property type="match status" value="1"/>
</dbReference>
<organism evidence="3 4">
    <name type="scientific">Jatrophihabitans lederbergiae</name>
    <dbReference type="NCBI Taxonomy" id="3075547"/>
    <lineage>
        <taxon>Bacteria</taxon>
        <taxon>Bacillati</taxon>
        <taxon>Actinomycetota</taxon>
        <taxon>Actinomycetes</taxon>
        <taxon>Jatrophihabitantales</taxon>
        <taxon>Jatrophihabitantaceae</taxon>
        <taxon>Jatrophihabitans</taxon>
    </lineage>
</organism>
<evidence type="ECO:0000259" key="2">
    <source>
        <dbReference type="Pfam" id="PF04909"/>
    </source>
</evidence>
<name>A0ABU2JGA1_9ACTN</name>
<dbReference type="PANTHER" id="PTHR21240">
    <property type="entry name" value="2-AMINO-3-CARBOXYLMUCONATE-6-SEMIALDEHYDE DECARBOXYLASE"/>
    <property type="match status" value="1"/>
</dbReference>
<dbReference type="SUPFAM" id="SSF51556">
    <property type="entry name" value="Metallo-dependent hydrolases"/>
    <property type="match status" value="1"/>
</dbReference>
<dbReference type="InterPro" id="IPR006680">
    <property type="entry name" value="Amidohydro-rel"/>
</dbReference>
<comment type="caution">
    <text evidence="3">The sequence shown here is derived from an EMBL/GenBank/DDBJ whole genome shotgun (WGS) entry which is preliminary data.</text>
</comment>
<evidence type="ECO:0000313" key="3">
    <source>
        <dbReference type="EMBL" id="MDT0264027.1"/>
    </source>
</evidence>
<dbReference type="RefSeq" id="WP_311425170.1">
    <property type="nucleotide sequence ID" value="NZ_JAVREH010000065.1"/>
</dbReference>
<dbReference type="Proteomes" id="UP001183176">
    <property type="component" value="Unassembled WGS sequence"/>
</dbReference>
<feature type="domain" description="Amidohydrolase-related" evidence="2">
    <location>
        <begin position="26"/>
        <end position="295"/>
    </location>
</feature>
<keyword evidence="4" id="KW-1185">Reference proteome</keyword>
<accession>A0ABU2JGA1</accession>
<evidence type="ECO:0000313" key="4">
    <source>
        <dbReference type="Proteomes" id="UP001183176"/>
    </source>
</evidence>
<evidence type="ECO:0000256" key="1">
    <source>
        <dbReference type="ARBA" id="ARBA00023239"/>
    </source>
</evidence>